<protein>
    <submittedName>
        <fullName evidence="21">Outer membrane receptor for ferric coprogen and ferric-rhodotorulic acid</fullName>
    </submittedName>
</protein>
<evidence type="ECO:0000256" key="12">
    <source>
        <dbReference type="ARBA" id="ARBA00023170"/>
    </source>
</evidence>
<dbReference type="OrthoDB" id="174652at2"/>
<evidence type="ECO:0000313" key="21">
    <source>
        <dbReference type="EMBL" id="RZS81358.1"/>
    </source>
</evidence>
<dbReference type="InterPro" id="IPR036942">
    <property type="entry name" value="Beta-barrel_TonB_sf"/>
</dbReference>
<dbReference type="Pfam" id="PF00593">
    <property type="entry name" value="TonB_dep_Rec_b-barrel"/>
    <property type="match status" value="1"/>
</dbReference>
<dbReference type="GO" id="GO:0015344">
    <property type="term" value="F:siderophore uptake transmembrane transporter activity"/>
    <property type="evidence" value="ECO:0007669"/>
    <property type="project" value="TreeGrafter"/>
</dbReference>
<evidence type="ECO:0000256" key="8">
    <source>
        <dbReference type="ARBA" id="ARBA00023004"/>
    </source>
</evidence>
<accession>A0A4Q7NE23</accession>
<feature type="short sequence motif" description="TonB C-terminal box" evidence="15">
    <location>
        <begin position="710"/>
        <end position="727"/>
    </location>
</feature>
<evidence type="ECO:0000256" key="3">
    <source>
        <dbReference type="ARBA" id="ARBA00022448"/>
    </source>
</evidence>
<evidence type="ECO:0000256" key="11">
    <source>
        <dbReference type="ARBA" id="ARBA00023136"/>
    </source>
</evidence>
<evidence type="ECO:0000256" key="14">
    <source>
        <dbReference type="PROSITE-ProRule" id="PRU01360"/>
    </source>
</evidence>
<evidence type="ECO:0000259" key="20">
    <source>
        <dbReference type="Pfam" id="PF07715"/>
    </source>
</evidence>
<dbReference type="InterPro" id="IPR010917">
    <property type="entry name" value="TonB_rcpt_CS"/>
</dbReference>
<keyword evidence="11 14" id="KW-0472">Membrane</keyword>
<keyword evidence="4 14" id="KW-1134">Transmembrane beta strand</keyword>
<keyword evidence="8" id="KW-0408">Iron</keyword>
<keyword evidence="7 18" id="KW-0732">Signal</keyword>
<keyword evidence="3 14" id="KW-0813">Transport</keyword>
<name>A0A4Q7NE23_9BURK</name>
<evidence type="ECO:0000256" key="2">
    <source>
        <dbReference type="ARBA" id="ARBA00009810"/>
    </source>
</evidence>
<keyword evidence="5" id="KW-0410">Iron transport</keyword>
<dbReference type="FunFam" id="2.170.130.10:FF:000010">
    <property type="entry name" value="Ferripyoverdine receptor"/>
    <property type="match status" value="1"/>
</dbReference>
<sequence>MAARPTVPVRLKRLSLCLAAALPLSALAQQAPAVLPEITVNASPQGEDPATTEGTGSYTTTGPSRTATPLGLSLRDTPQSVTVVTQQRFEDQRLQTITDVLNNTTGVSVNQYETHRAQFNARGFDINALMVDGVPTTWDQPWSSGEIFSSLVTYDRVEIVRGATGLTTGSGNPSAAVNMVRKRASSKEFTGAAELDLGSWNQRRGMVDLSTPVNTAKTVRLRVVGEHAERDSWVDRLSNKNQTLFATLEADLTSNTLLTAGLSYQKTKARGPMWGGLPLWYSDGTPTNWDRSKSAAADWTRWDTTYQTYFASLQHRFDNDWRVKLSYNRSERKADSYLLYLSGAPDRTTGLGMTTFAGSYDVKTTQDDVAVQADGPFELLGRKHQLAFGYVYANQKFNADARAANPAGGLAPDFNAWNGTFPEPSWGAPTFYENGTTTQQAIYGVARFNVTDPLKVILGARMTNYRKKGDVAYSGAYEVKSDNELTPYAGVIYDLNDQYSLYASYTDIFLPQNARDVTGRYLDPVKGKAMETGIKGEFLDGRVNASASVFHIKQNNLAQQTTDTVPGTNPPETAYRAVDGATSKGFELEVAGELAPNWNLSAGYTHFRAKAADGTDVNSLYPRRLFRLFTTYRLPGAWSGLTLGGGLSWQGKTYTHATNPLGTVEKVEQKDYALVGLMARYEINKQMTAQLNINNLFDKRYYGMFAAYSQLTYGAPRNVTVSLKYKF</sequence>
<keyword evidence="12 21" id="KW-0675">Receptor</keyword>
<organism evidence="21 22">
    <name type="scientific">Pigmentiphaga kullae</name>
    <dbReference type="NCBI Taxonomy" id="151784"/>
    <lineage>
        <taxon>Bacteria</taxon>
        <taxon>Pseudomonadati</taxon>
        <taxon>Pseudomonadota</taxon>
        <taxon>Betaproteobacteria</taxon>
        <taxon>Burkholderiales</taxon>
        <taxon>Alcaligenaceae</taxon>
        <taxon>Pigmentiphaga</taxon>
    </lineage>
</organism>
<evidence type="ECO:0000256" key="4">
    <source>
        <dbReference type="ARBA" id="ARBA00022452"/>
    </source>
</evidence>
<evidence type="ECO:0000256" key="16">
    <source>
        <dbReference type="RuleBase" id="RU003357"/>
    </source>
</evidence>
<dbReference type="InterPro" id="IPR000531">
    <property type="entry name" value="Beta-barrel_TonB"/>
</dbReference>
<dbReference type="InterPro" id="IPR012910">
    <property type="entry name" value="Plug_dom"/>
</dbReference>
<dbReference type="InterPro" id="IPR010105">
    <property type="entry name" value="TonB_sidphr_rcpt"/>
</dbReference>
<keyword evidence="9" id="KW-0406">Ion transport</keyword>
<dbReference type="GO" id="GO:0038023">
    <property type="term" value="F:signaling receptor activity"/>
    <property type="evidence" value="ECO:0007669"/>
    <property type="project" value="InterPro"/>
</dbReference>
<feature type="compositionally biased region" description="Low complexity" evidence="17">
    <location>
        <begin position="51"/>
        <end position="62"/>
    </location>
</feature>
<evidence type="ECO:0000256" key="6">
    <source>
        <dbReference type="ARBA" id="ARBA00022692"/>
    </source>
</evidence>
<dbReference type="InterPro" id="IPR037066">
    <property type="entry name" value="Plug_dom_sf"/>
</dbReference>
<dbReference type="AlphaFoldDB" id="A0A4Q7NE23"/>
<dbReference type="PROSITE" id="PS01156">
    <property type="entry name" value="TONB_DEPENDENT_REC_2"/>
    <property type="match status" value="1"/>
</dbReference>
<dbReference type="Gene3D" id="2.170.130.10">
    <property type="entry name" value="TonB-dependent receptor, plug domain"/>
    <property type="match status" value="1"/>
</dbReference>
<reference evidence="21 22" key="1">
    <citation type="submission" date="2019-02" db="EMBL/GenBank/DDBJ databases">
        <title>Genomic Encyclopedia of Type Strains, Phase IV (KMG-IV): sequencing the most valuable type-strain genomes for metagenomic binning, comparative biology and taxonomic classification.</title>
        <authorList>
            <person name="Goeker M."/>
        </authorList>
    </citation>
    <scope>NUCLEOTIDE SEQUENCE [LARGE SCALE GENOMIC DNA]</scope>
    <source>
        <strain evidence="21 22">K24</strain>
    </source>
</reference>
<dbReference type="SUPFAM" id="SSF56935">
    <property type="entry name" value="Porins"/>
    <property type="match status" value="1"/>
</dbReference>
<dbReference type="NCBIfam" id="NF007447">
    <property type="entry name" value="PRK10003.1"/>
    <property type="match status" value="1"/>
</dbReference>
<dbReference type="NCBIfam" id="TIGR01783">
    <property type="entry name" value="TonB-siderophor"/>
    <property type="match status" value="1"/>
</dbReference>
<dbReference type="CDD" id="cd01347">
    <property type="entry name" value="ligand_gated_channel"/>
    <property type="match status" value="1"/>
</dbReference>
<dbReference type="InterPro" id="IPR039426">
    <property type="entry name" value="TonB-dep_rcpt-like"/>
</dbReference>
<keyword evidence="22" id="KW-1185">Reference proteome</keyword>
<keyword evidence="6 14" id="KW-0812">Transmembrane</keyword>
<dbReference type="PANTHER" id="PTHR32552:SF74">
    <property type="entry name" value="HYDROXAMATE SIDEROPHORE RECEPTOR FHUE"/>
    <property type="match status" value="1"/>
</dbReference>
<evidence type="ECO:0000256" key="18">
    <source>
        <dbReference type="SAM" id="SignalP"/>
    </source>
</evidence>
<dbReference type="RefSeq" id="WP_130359089.1">
    <property type="nucleotide sequence ID" value="NZ_SGXC01000002.1"/>
</dbReference>
<feature type="signal peptide" evidence="18">
    <location>
        <begin position="1"/>
        <end position="28"/>
    </location>
</feature>
<evidence type="ECO:0000256" key="7">
    <source>
        <dbReference type="ARBA" id="ARBA00022729"/>
    </source>
</evidence>
<dbReference type="Proteomes" id="UP000292445">
    <property type="component" value="Unassembled WGS sequence"/>
</dbReference>
<gene>
    <name evidence="21" type="ORF">EV675_3981</name>
</gene>
<comment type="subcellular location">
    <subcellularLocation>
        <location evidence="1 14">Cell outer membrane</location>
        <topology evidence="1 14">Multi-pass membrane protein</topology>
    </subcellularLocation>
</comment>
<evidence type="ECO:0000256" key="1">
    <source>
        <dbReference type="ARBA" id="ARBA00004571"/>
    </source>
</evidence>
<dbReference type="GO" id="GO:0009279">
    <property type="term" value="C:cell outer membrane"/>
    <property type="evidence" value="ECO:0007669"/>
    <property type="project" value="UniProtKB-SubCell"/>
</dbReference>
<dbReference type="PANTHER" id="PTHR32552">
    <property type="entry name" value="FERRICHROME IRON RECEPTOR-RELATED"/>
    <property type="match status" value="1"/>
</dbReference>
<dbReference type="Pfam" id="PF07715">
    <property type="entry name" value="Plug"/>
    <property type="match status" value="1"/>
</dbReference>
<evidence type="ECO:0000256" key="15">
    <source>
        <dbReference type="PROSITE-ProRule" id="PRU10144"/>
    </source>
</evidence>
<evidence type="ECO:0000256" key="17">
    <source>
        <dbReference type="SAM" id="MobiDB-lite"/>
    </source>
</evidence>
<dbReference type="EMBL" id="SGXC01000002">
    <property type="protein sequence ID" value="RZS81358.1"/>
    <property type="molecule type" value="Genomic_DNA"/>
</dbReference>
<feature type="region of interest" description="Disordered" evidence="17">
    <location>
        <begin position="41"/>
        <end position="73"/>
    </location>
</feature>
<evidence type="ECO:0000256" key="5">
    <source>
        <dbReference type="ARBA" id="ARBA00022496"/>
    </source>
</evidence>
<keyword evidence="13 14" id="KW-0998">Cell outer membrane</keyword>
<evidence type="ECO:0000256" key="9">
    <source>
        <dbReference type="ARBA" id="ARBA00023065"/>
    </source>
</evidence>
<comment type="caution">
    <text evidence="21">The sequence shown here is derived from an EMBL/GenBank/DDBJ whole genome shotgun (WGS) entry which is preliminary data.</text>
</comment>
<dbReference type="Gene3D" id="2.40.170.20">
    <property type="entry name" value="TonB-dependent receptor, beta-barrel domain"/>
    <property type="match status" value="1"/>
</dbReference>
<evidence type="ECO:0000313" key="22">
    <source>
        <dbReference type="Proteomes" id="UP000292445"/>
    </source>
</evidence>
<dbReference type="GO" id="GO:0015891">
    <property type="term" value="P:siderophore transport"/>
    <property type="evidence" value="ECO:0007669"/>
    <property type="project" value="InterPro"/>
</dbReference>
<proteinExistence type="inferred from homology"/>
<evidence type="ECO:0000256" key="10">
    <source>
        <dbReference type="ARBA" id="ARBA00023077"/>
    </source>
</evidence>
<dbReference type="PROSITE" id="PS52016">
    <property type="entry name" value="TONB_DEPENDENT_REC_3"/>
    <property type="match status" value="1"/>
</dbReference>
<evidence type="ECO:0000259" key="19">
    <source>
        <dbReference type="Pfam" id="PF00593"/>
    </source>
</evidence>
<keyword evidence="10 16" id="KW-0798">TonB box</keyword>
<feature type="domain" description="TonB-dependent receptor-like beta-barrel" evidence="19">
    <location>
        <begin position="282"/>
        <end position="696"/>
    </location>
</feature>
<evidence type="ECO:0000256" key="13">
    <source>
        <dbReference type="ARBA" id="ARBA00023237"/>
    </source>
</evidence>
<feature type="chain" id="PRO_5020500350" evidence="18">
    <location>
        <begin position="29"/>
        <end position="727"/>
    </location>
</feature>
<feature type="domain" description="TonB-dependent receptor plug" evidence="20">
    <location>
        <begin position="74"/>
        <end position="174"/>
    </location>
</feature>
<comment type="similarity">
    <text evidence="2 14 16">Belongs to the TonB-dependent receptor family.</text>
</comment>